<dbReference type="Proteomes" id="UP000007519">
    <property type="component" value="Chromosome"/>
</dbReference>
<evidence type="ECO:0000313" key="3">
    <source>
        <dbReference type="Proteomes" id="UP000007519"/>
    </source>
</evidence>
<dbReference type="SUPFAM" id="SSF74653">
    <property type="entry name" value="TolA/TonB C-terminal domain"/>
    <property type="match status" value="1"/>
</dbReference>
<keyword evidence="1" id="KW-0732">Signal</keyword>
<organism evidence="2 3">
    <name type="scientific">Saprospira grandis (strain Lewin)</name>
    <dbReference type="NCBI Taxonomy" id="984262"/>
    <lineage>
        <taxon>Bacteria</taxon>
        <taxon>Pseudomonadati</taxon>
        <taxon>Bacteroidota</taxon>
        <taxon>Saprospiria</taxon>
        <taxon>Saprospirales</taxon>
        <taxon>Saprospiraceae</taxon>
        <taxon>Saprospira</taxon>
    </lineage>
</organism>
<accession>H6L5W4</accession>
<dbReference type="EMBL" id="CP002831">
    <property type="protein sequence ID" value="AFC26524.1"/>
    <property type="molecule type" value="Genomic_DNA"/>
</dbReference>
<dbReference type="OrthoDB" id="649093at2"/>
<protein>
    <submittedName>
        <fullName evidence="2">TonB</fullName>
    </submittedName>
</protein>
<sequence>MNLIIKCLSLILLSTSLGFAQAIDSTNCWQQRGLPPRLSIEQTPKKDRVLTIAEEMPYLLIDSCAGTYSKAQRAAGNRLLLKLMAKEMSKNLPPNRVEESFSTVYLQFVVDQAGELSQIQAIYPPGRRKTPLLEKAAIQALKELDKEYLWQPAKHKGKVVACRLILPVRI</sequence>
<dbReference type="AlphaFoldDB" id="H6L5W4"/>
<name>H6L5W4_SAPGL</name>
<reference evidence="2 3" key="1">
    <citation type="journal article" date="2012" name="Stand. Genomic Sci.">
        <title>Complete genome sequencing and analysis of Saprospira grandis str. Lewin, a predatory marine bacterium.</title>
        <authorList>
            <person name="Saw J.H."/>
            <person name="Yuryev A."/>
            <person name="Kanbe M."/>
            <person name="Hou S."/>
            <person name="Young A.G."/>
            <person name="Aizawa S."/>
            <person name="Alam M."/>
        </authorList>
    </citation>
    <scope>NUCLEOTIDE SEQUENCE [LARGE SCALE GENOMIC DNA]</scope>
    <source>
        <strain evidence="2 3">Lewin</strain>
    </source>
</reference>
<feature type="chain" id="PRO_5003604679" evidence="1">
    <location>
        <begin position="23"/>
        <end position="170"/>
    </location>
</feature>
<evidence type="ECO:0000313" key="2">
    <source>
        <dbReference type="EMBL" id="AFC26524.1"/>
    </source>
</evidence>
<dbReference type="KEGG" id="sgn:SGRA_3808"/>
<feature type="signal peptide" evidence="1">
    <location>
        <begin position="1"/>
        <end position="22"/>
    </location>
</feature>
<proteinExistence type="predicted"/>
<gene>
    <name evidence="2" type="ordered locus">SGRA_3808</name>
</gene>
<dbReference type="RefSeq" id="WP_015694109.1">
    <property type="nucleotide sequence ID" value="NC_016940.1"/>
</dbReference>
<evidence type="ECO:0000256" key="1">
    <source>
        <dbReference type="SAM" id="SignalP"/>
    </source>
</evidence>
<keyword evidence="3" id="KW-1185">Reference proteome</keyword>
<dbReference type="HOGENOM" id="CLU_1569600_0_0_10"/>
<dbReference type="Gene3D" id="3.30.1150.10">
    <property type="match status" value="1"/>
</dbReference>